<dbReference type="Gene3D" id="3.40.50.1820">
    <property type="entry name" value="alpha/beta hydrolase"/>
    <property type="match status" value="1"/>
</dbReference>
<evidence type="ECO:0000313" key="5">
    <source>
        <dbReference type="Proteomes" id="UP001595699"/>
    </source>
</evidence>
<sequence length="525" mass="54997">MKTSWRGRLGRAALGACAAAALIASAVPASAASGGAPPVVATDHGLVRGTEADGVRTYEGIPFAAPPKGALRWTAPQPAPRWAGVRDATKPQSPCPQAPGEVPGGSVEEDCLYLNVTTPAAKQHKPRPVIVWIHGGGYTNGAGSSYDANRLASKGNAVVITINYRLGVFGNLTYPGLKDGGTFGLLDQLAALKWARANARAFGGDPHNVTAAGESAGGMSICALLTSPKAKGAFDKGVMQSGSCLLHWTKNTWYPGLPGFKPYYAAKDAQEFATEGAAALQCTDAATAVDCLRGKEVEKLLALEVPFNAPSYDNSLLPRDPAEALRAGRFQRMPLLSGGNRDEANGSAAAIEAAGHLTEDAYQGLLADSFGADAPKVAARYPSSAYQSPAAAWGAVATDRAWACPTLEGNRLLAKRTRTYGYEFADRTAPPITPAPPGFPTGASHAFDLPYLFDLGGQHLLTTPAQEKLADQMIASWTGFARTGHAPWPRLRASADVPYVQSLDHDPAGADMAERHQCDLWSTIP</sequence>
<protein>
    <submittedName>
        <fullName evidence="4">Carboxylesterase/lipase family protein</fullName>
    </submittedName>
</protein>
<dbReference type="RefSeq" id="WP_205119656.1">
    <property type="nucleotide sequence ID" value="NZ_JAFBCM010000001.1"/>
</dbReference>
<dbReference type="InterPro" id="IPR029058">
    <property type="entry name" value="AB_hydrolase_fold"/>
</dbReference>
<dbReference type="Proteomes" id="UP001595699">
    <property type="component" value="Unassembled WGS sequence"/>
</dbReference>
<comment type="caution">
    <text evidence="4">The sequence shown here is derived from an EMBL/GenBank/DDBJ whole genome shotgun (WGS) entry which is preliminary data.</text>
</comment>
<dbReference type="InterPro" id="IPR002018">
    <property type="entry name" value="CarbesteraseB"/>
</dbReference>
<gene>
    <name evidence="4" type="ORF">ACFOUW_20710</name>
</gene>
<keyword evidence="2" id="KW-0732">Signal</keyword>
<organism evidence="4 5">
    <name type="scientific">Tenggerimyces flavus</name>
    <dbReference type="NCBI Taxonomy" id="1708749"/>
    <lineage>
        <taxon>Bacteria</taxon>
        <taxon>Bacillati</taxon>
        <taxon>Actinomycetota</taxon>
        <taxon>Actinomycetes</taxon>
        <taxon>Propionibacteriales</taxon>
        <taxon>Nocardioidaceae</taxon>
        <taxon>Tenggerimyces</taxon>
    </lineage>
</organism>
<evidence type="ECO:0000256" key="1">
    <source>
        <dbReference type="SAM" id="MobiDB-lite"/>
    </source>
</evidence>
<feature type="domain" description="Carboxylesterase type B" evidence="3">
    <location>
        <begin position="37"/>
        <end position="485"/>
    </location>
</feature>
<evidence type="ECO:0000256" key="2">
    <source>
        <dbReference type="SAM" id="SignalP"/>
    </source>
</evidence>
<dbReference type="PANTHER" id="PTHR11559">
    <property type="entry name" value="CARBOXYLESTERASE"/>
    <property type="match status" value="1"/>
</dbReference>
<keyword evidence="5" id="KW-1185">Reference proteome</keyword>
<feature type="signal peptide" evidence="2">
    <location>
        <begin position="1"/>
        <end position="31"/>
    </location>
</feature>
<reference evidence="5" key="1">
    <citation type="journal article" date="2019" name="Int. J. Syst. Evol. Microbiol.">
        <title>The Global Catalogue of Microorganisms (GCM) 10K type strain sequencing project: providing services to taxonomists for standard genome sequencing and annotation.</title>
        <authorList>
            <consortium name="The Broad Institute Genomics Platform"/>
            <consortium name="The Broad Institute Genome Sequencing Center for Infectious Disease"/>
            <person name="Wu L."/>
            <person name="Ma J."/>
        </authorList>
    </citation>
    <scope>NUCLEOTIDE SEQUENCE [LARGE SCALE GENOMIC DNA]</scope>
    <source>
        <strain evidence="5">CGMCC 4.7241</strain>
    </source>
</reference>
<name>A0ABV7YDH1_9ACTN</name>
<feature type="chain" id="PRO_5047184966" evidence="2">
    <location>
        <begin position="32"/>
        <end position="525"/>
    </location>
</feature>
<proteinExistence type="predicted"/>
<evidence type="ECO:0000259" key="3">
    <source>
        <dbReference type="Pfam" id="PF00135"/>
    </source>
</evidence>
<dbReference type="Pfam" id="PF00135">
    <property type="entry name" value="COesterase"/>
    <property type="match status" value="1"/>
</dbReference>
<dbReference type="EMBL" id="JBHRZH010000017">
    <property type="protein sequence ID" value="MFC3763276.1"/>
    <property type="molecule type" value="Genomic_DNA"/>
</dbReference>
<feature type="region of interest" description="Disordered" evidence="1">
    <location>
        <begin position="82"/>
        <end position="103"/>
    </location>
</feature>
<accession>A0ABV7YDH1</accession>
<evidence type="ECO:0000313" key="4">
    <source>
        <dbReference type="EMBL" id="MFC3763276.1"/>
    </source>
</evidence>
<dbReference type="SUPFAM" id="SSF53474">
    <property type="entry name" value="alpha/beta-Hydrolases"/>
    <property type="match status" value="1"/>
</dbReference>
<dbReference type="InterPro" id="IPR050309">
    <property type="entry name" value="Type-B_Carboxylest/Lipase"/>
</dbReference>